<keyword evidence="3" id="KW-1185">Reference proteome</keyword>
<dbReference type="Proteomes" id="UP000799776">
    <property type="component" value="Unassembled WGS sequence"/>
</dbReference>
<dbReference type="GO" id="GO:0016538">
    <property type="term" value="F:cyclin-dependent protein serine/threonine kinase regulator activity"/>
    <property type="evidence" value="ECO:0007669"/>
    <property type="project" value="TreeGrafter"/>
</dbReference>
<feature type="region of interest" description="Disordered" evidence="1">
    <location>
        <begin position="271"/>
        <end position="321"/>
    </location>
</feature>
<feature type="region of interest" description="Disordered" evidence="1">
    <location>
        <begin position="209"/>
        <end position="252"/>
    </location>
</feature>
<organism evidence="2 3">
    <name type="scientific">Saccharata proteae CBS 121410</name>
    <dbReference type="NCBI Taxonomy" id="1314787"/>
    <lineage>
        <taxon>Eukaryota</taxon>
        <taxon>Fungi</taxon>
        <taxon>Dikarya</taxon>
        <taxon>Ascomycota</taxon>
        <taxon>Pezizomycotina</taxon>
        <taxon>Dothideomycetes</taxon>
        <taxon>Dothideomycetes incertae sedis</taxon>
        <taxon>Botryosphaeriales</taxon>
        <taxon>Saccharataceae</taxon>
        <taxon>Saccharata</taxon>
    </lineage>
</organism>
<proteinExistence type="predicted"/>
<dbReference type="InterPro" id="IPR036915">
    <property type="entry name" value="Cyclin-like_sf"/>
</dbReference>
<accession>A0A9P4HY70</accession>
<dbReference type="InterPro" id="IPR013922">
    <property type="entry name" value="Cyclin_PHO80-like"/>
</dbReference>
<evidence type="ECO:0000313" key="3">
    <source>
        <dbReference type="Proteomes" id="UP000799776"/>
    </source>
</evidence>
<protein>
    <recommendedName>
        <fullName evidence="4">Cyclin-domain-containing protein</fullName>
    </recommendedName>
</protein>
<dbReference type="CDD" id="cd20557">
    <property type="entry name" value="CYCLIN_ScPCL1-like"/>
    <property type="match status" value="1"/>
</dbReference>
<feature type="region of interest" description="Disordered" evidence="1">
    <location>
        <begin position="368"/>
        <end position="423"/>
    </location>
</feature>
<dbReference type="OrthoDB" id="244495at2759"/>
<dbReference type="Gene3D" id="1.10.472.10">
    <property type="entry name" value="Cyclin-like"/>
    <property type="match status" value="1"/>
</dbReference>
<feature type="compositionally biased region" description="Low complexity" evidence="1">
    <location>
        <begin position="368"/>
        <end position="393"/>
    </location>
</feature>
<dbReference type="Pfam" id="PF08613">
    <property type="entry name" value="Cyclin"/>
    <property type="match status" value="1"/>
</dbReference>
<gene>
    <name evidence="2" type="ORF">K490DRAFT_42275</name>
</gene>
<name>A0A9P4HY70_9PEZI</name>
<sequence length="507" mass="55388">MYNPHGSNPGETWHAARSSSNTAVAPSLQIPSSIKTPQTSMPQLAAEITCLFWFENSSTLHQALDTRVPPLPVAPLVPDATPTTGFRKWVATILSTTQVTQNVVLLALLFVYRLKTINPGVKGKPGSEYRLLTVALMLGNKFLDDNTYTNKTWADVSGISVQEVHIMEVEFLSNMKYNLFTSAEEWSEWHATLGKFGSFFDKASRVPLEMPQRTGPSSQTLQIPSTLPSPPNSTQASPPYLHNYSPSQSFSNTPTLLPQISSTVVSPIGPLPELNVRPTSRKRSFDDAATEPAPKRMRSFAHSGEHRENPSAYGSSAHAPPILPPTSAMSSTNVTSAPMLPPLPNLSVPHLPPPGGRAMSLVYHPPAWSQSSSMPSAPATSMPMAQPPSAASSRTLSPMPAASATNSPANFTYNTGKQNRPSPSFYLNQRSSPYRPVRGVNTLLVPPPSSSMSQPPRLDFEQMHYQPLGRPLNERRVGPLPYMNHDAWPTTNQFNQWPVLPQPNFSR</sequence>
<feature type="compositionally biased region" description="Polar residues" evidence="1">
    <location>
        <begin position="403"/>
        <end position="423"/>
    </location>
</feature>
<dbReference type="GO" id="GO:0019901">
    <property type="term" value="F:protein kinase binding"/>
    <property type="evidence" value="ECO:0007669"/>
    <property type="project" value="InterPro"/>
</dbReference>
<reference evidence="2" key="1">
    <citation type="journal article" date="2020" name="Stud. Mycol.">
        <title>101 Dothideomycetes genomes: a test case for predicting lifestyles and emergence of pathogens.</title>
        <authorList>
            <person name="Haridas S."/>
            <person name="Albert R."/>
            <person name="Binder M."/>
            <person name="Bloem J."/>
            <person name="Labutti K."/>
            <person name="Salamov A."/>
            <person name="Andreopoulos B."/>
            <person name="Baker S."/>
            <person name="Barry K."/>
            <person name="Bills G."/>
            <person name="Bluhm B."/>
            <person name="Cannon C."/>
            <person name="Castanera R."/>
            <person name="Culley D."/>
            <person name="Daum C."/>
            <person name="Ezra D."/>
            <person name="Gonzalez J."/>
            <person name="Henrissat B."/>
            <person name="Kuo A."/>
            <person name="Liang C."/>
            <person name="Lipzen A."/>
            <person name="Lutzoni F."/>
            <person name="Magnuson J."/>
            <person name="Mondo S."/>
            <person name="Nolan M."/>
            <person name="Ohm R."/>
            <person name="Pangilinan J."/>
            <person name="Park H.-J."/>
            <person name="Ramirez L."/>
            <person name="Alfaro M."/>
            <person name="Sun H."/>
            <person name="Tritt A."/>
            <person name="Yoshinaga Y."/>
            <person name="Zwiers L.-H."/>
            <person name="Turgeon B."/>
            <person name="Goodwin S."/>
            <person name="Spatafora J."/>
            <person name="Crous P."/>
            <person name="Grigoriev I."/>
        </authorList>
    </citation>
    <scope>NUCLEOTIDE SEQUENCE</scope>
    <source>
        <strain evidence="2">CBS 121410</strain>
    </source>
</reference>
<dbReference type="GO" id="GO:0005634">
    <property type="term" value="C:nucleus"/>
    <property type="evidence" value="ECO:0007669"/>
    <property type="project" value="TreeGrafter"/>
</dbReference>
<dbReference type="AlphaFoldDB" id="A0A9P4HY70"/>
<dbReference type="PANTHER" id="PTHR15615:SF118">
    <property type="entry name" value="CYCLIN, HYPOTHETICAL (EUROFUNG)"/>
    <property type="match status" value="1"/>
</dbReference>
<feature type="compositionally biased region" description="Polar residues" evidence="1">
    <location>
        <begin position="214"/>
        <end position="237"/>
    </location>
</feature>
<dbReference type="GO" id="GO:0000307">
    <property type="term" value="C:cyclin-dependent protein kinase holoenzyme complex"/>
    <property type="evidence" value="ECO:0007669"/>
    <property type="project" value="TreeGrafter"/>
</dbReference>
<dbReference type="EMBL" id="ML978720">
    <property type="protein sequence ID" value="KAF2087395.1"/>
    <property type="molecule type" value="Genomic_DNA"/>
</dbReference>
<dbReference type="PANTHER" id="PTHR15615">
    <property type="match status" value="1"/>
</dbReference>
<evidence type="ECO:0000256" key="1">
    <source>
        <dbReference type="SAM" id="MobiDB-lite"/>
    </source>
</evidence>
<evidence type="ECO:0000313" key="2">
    <source>
        <dbReference type="EMBL" id="KAF2087395.1"/>
    </source>
</evidence>
<evidence type="ECO:0008006" key="4">
    <source>
        <dbReference type="Google" id="ProtNLM"/>
    </source>
</evidence>
<comment type="caution">
    <text evidence="2">The sequence shown here is derived from an EMBL/GenBank/DDBJ whole genome shotgun (WGS) entry which is preliminary data.</text>
</comment>
<dbReference type="SUPFAM" id="SSF47954">
    <property type="entry name" value="Cyclin-like"/>
    <property type="match status" value="1"/>
</dbReference>